<dbReference type="AlphaFoldDB" id="A0A918J0K8"/>
<organism evidence="2 3">
    <name type="scientific">Arenibacter certesii</name>
    <dbReference type="NCBI Taxonomy" id="228955"/>
    <lineage>
        <taxon>Bacteria</taxon>
        <taxon>Pseudomonadati</taxon>
        <taxon>Bacteroidota</taxon>
        <taxon>Flavobacteriia</taxon>
        <taxon>Flavobacteriales</taxon>
        <taxon>Flavobacteriaceae</taxon>
        <taxon>Arenibacter</taxon>
    </lineage>
</organism>
<dbReference type="RefSeq" id="WP_026814180.1">
    <property type="nucleotide sequence ID" value="NZ_BMWP01000020.1"/>
</dbReference>
<gene>
    <name evidence="2" type="primary">fjo15</name>
    <name evidence="2" type="ORF">GCM10007383_27830</name>
</gene>
<proteinExistence type="predicted"/>
<accession>A0A918J0K8</accession>
<protein>
    <submittedName>
        <fullName evidence="2">Antibiotic biosynthesis monooxygenase</fullName>
    </submittedName>
</protein>
<keyword evidence="2" id="KW-0503">Monooxygenase</keyword>
<dbReference type="Pfam" id="PF03992">
    <property type="entry name" value="ABM"/>
    <property type="match status" value="1"/>
</dbReference>
<feature type="domain" description="ABM" evidence="1">
    <location>
        <begin position="2"/>
        <end position="91"/>
    </location>
</feature>
<dbReference type="EMBL" id="BMWP01000020">
    <property type="protein sequence ID" value="GGW41498.1"/>
    <property type="molecule type" value="Genomic_DNA"/>
</dbReference>
<name>A0A918J0K8_9FLAO</name>
<dbReference type="InterPro" id="IPR007138">
    <property type="entry name" value="ABM_dom"/>
</dbReference>
<dbReference type="Proteomes" id="UP000634668">
    <property type="component" value="Unassembled WGS sequence"/>
</dbReference>
<dbReference type="PROSITE" id="PS51725">
    <property type="entry name" value="ABM"/>
    <property type="match status" value="1"/>
</dbReference>
<reference evidence="2" key="1">
    <citation type="journal article" date="2014" name="Int. J. Syst. Evol. Microbiol.">
        <title>Complete genome sequence of Corynebacterium casei LMG S-19264T (=DSM 44701T), isolated from a smear-ripened cheese.</title>
        <authorList>
            <consortium name="US DOE Joint Genome Institute (JGI-PGF)"/>
            <person name="Walter F."/>
            <person name="Albersmeier A."/>
            <person name="Kalinowski J."/>
            <person name="Ruckert C."/>
        </authorList>
    </citation>
    <scope>NUCLEOTIDE SEQUENCE</scope>
    <source>
        <strain evidence="2">KCTC 12113</strain>
    </source>
</reference>
<dbReference type="GO" id="GO:0004497">
    <property type="term" value="F:monooxygenase activity"/>
    <property type="evidence" value="ECO:0007669"/>
    <property type="project" value="UniProtKB-KW"/>
</dbReference>
<evidence type="ECO:0000313" key="2">
    <source>
        <dbReference type="EMBL" id="GGW41498.1"/>
    </source>
</evidence>
<dbReference type="SUPFAM" id="SSF54909">
    <property type="entry name" value="Dimeric alpha+beta barrel"/>
    <property type="match status" value="1"/>
</dbReference>
<comment type="caution">
    <text evidence="2">The sequence shown here is derived from an EMBL/GenBank/DDBJ whole genome shotgun (WGS) entry which is preliminary data.</text>
</comment>
<sequence length="94" mass="11153">MIVRIVKLTFESENIASFKSIFEAHKKAIRNVEGCTFLELLQDVNDERIFFTHSYWNSIADLENYRKSDYFVQVWKATKLLFAEKPEAWSLQKS</sequence>
<dbReference type="Gene3D" id="3.30.70.100">
    <property type="match status" value="1"/>
</dbReference>
<reference evidence="2" key="2">
    <citation type="submission" date="2020-09" db="EMBL/GenBank/DDBJ databases">
        <authorList>
            <person name="Sun Q."/>
            <person name="Kim S."/>
        </authorList>
    </citation>
    <scope>NUCLEOTIDE SEQUENCE</scope>
    <source>
        <strain evidence="2">KCTC 12113</strain>
    </source>
</reference>
<evidence type="ECO:0000259" key="1">
    <source>
        <dbReference type="PROSITE" id="PS51725"/>
    </source>
</evidence>
<keyword evidence="2" id="KW-0560">Oxidoreductase</keyword>
<keyword evidence="3" id="KW-1185">Reference proteome</keyword>
<dbReference type="InterPro" id="IPR011008">
    <property type="entry name" value="Dimeric_a/b-barrel"/>
</dbReference>
<evidence type="ECO:0000313" key="3">
    <source>
        <dbReference type="Proteomes" id="UP000634668"/>
    </source>
</evidence>